<evidence type="ECO:0000313" key="2">
    <source>
        <dbReference type="EMBL" id="WPY00765.1"/>
    </source>
</evidence>
<keyword evidence="3" id="KW-1185">Reference proteome</keyword>
<dbReference type="PANTHER" id="PTHR30005">
    <property type="entry name" value="EXOPOLYPHOSPHATASE"/>
    <property type="match status" value="1"/>
</dbReference>
<sequence length="480" mass="54317">MRSAIIDIGYNAIRAVVYERDSLGAPEIFNDKFKSDIPSLLEMEDIDVKHQTYLSLKYLIHIFNQLSVTTIKCVATAALRGHPRTAEFKQLIKQKFNIEIDVISGDREAYLTAAGLLSGINDAHGIAADLGGGSLELASIANKEVGSLKSLPLGTKVISANNLDNLELITNIIRTEFGTFHYPNLYLIGGAFRLIGRFYMDFVHYPLKNLHNLEIPRADFEIYLEKLDHIRRIKPVYEQRKIDSNAILVAKAMLDVFASEKVIISNYGLKEGVRFISLPRGEQEKDIVYERVKALVKLDDNICKLDQYSAVIADLLIKPDATTSDIVKLAIMLAHFNKNIDKTLRANFAVEFILASDIPFSHRQRIMLSLSLACAYNSKSDLYINRLAKRMISKQDYCNSQIIGNFIKITKEVDGPEFHMPSFSLHLKDKYIEISTAEILPRVIFGKVCERLKDIAFARKTAQYYTPYSYKNYITSPIDA</sequence>
<dbReference type="InterPro" id="IPR043129">
    <property type="entry name" value="ATPase_NBD"/>
</dbReference>
<dbReference type="Pfam" id="PF02541">
    <property type="entry name" value="Ppx-GppA"/>
    <property type="match status" value="1"/>
</dbReference>
<proteinExistence type="predicted"/>
<dbReference type="InterPro" id="IPR050273">
    <property type="entry name" value="GppA/Ppx_hydrolase"/>
</dbReference>
<organism evidence="2 3">
    <name type="scientific">Candidatus Trichorickettsia mobilis</name>
    <dbReference type="NCBI Taxonomy" id="1346319"/>
    <lineage>
        <taxon>Bacteria</taxon>
        <taxon>Pseudomonadati</taxon>
        <taxon>Pseudomonadota</taxon>
        <taxon>Alphaproteobacteria</taxon>
        <taxon>Rickettsiales</taxon>
        <taxon>Rickettsiaceae</taxon>
        <taxon>Rickettsieae</taxon>
        <taxon>Candidatus Trichorickettsia</taxon>
    </lineage>
</organism>
<dbReference type="Gene3D" id="1.10.3210.10">
    <property type="entry name" value="Hypothetical protein af1432"/>
    <property type="match status" value="1"/>
</dbReference>
<dbReference type="SUPFAM" id="SSF53067">
    <property type="entry name" value="Actin-like ATPase domain"/>
    <property type="match status" value="2"/>
</dbReference>
<accession>A0ABZ0URV8</accession>
<reference evidence="2 3" key="1">
    <citation type="submission" date="2022-10" db="EMBL/GenBank/DDBJ databases">
        <title>Host association and intracellularity evolved multiple times independently in the Rickettsiales.</title>
        <authorList>
            <person name="Castelli M."/>
            <person name="Nardi T."/>
            <person name="Gammuto L."/>
            <person name="Bellinzona G."/>
            <person name="Sabaneyeva E."/>
            <person name="Potekhin A."/>
            <person name="Serra V."/>
            <person name="Petroni G."/>
            <person name="Sassera D."/>
        </authorList>
    </citation>
    <scope>NUCLEOTIDE SEQUENCE [LARGE SCALE GENOMIC DNA]</scope>
    <source>
        <strain evidence="2 3">Kr 154-4</strain>
    </source>
</reference>
<name>A0ABZ0URV8_9RICK</name>
<dbReference type="Gene3D" id="3.30.420.150">
    <property type="entry name" value="Exopolyphosphatase. Domain 2"/>
    <property type="match status" value="1"/>
</dbReference>
<dbReference type="InterPro" id="IPR003695">
    <property type="entry name" value="Ppx_GppA_N"/>
</dbReference>
<evidence type="ECO:0000259" key="1">
    <source>
        <dbReference type="Pfam" id="PF02541"/>
    </source>
</evidence>
<protein>
    <submittedName>
        <fullName evidence="2">Ppx/GppA family phosphatase</fullName>
    </submittedName>
</protein>
<gene>
    <name evidence="2" type="ORF">Trichorick_00651</name>
</gene>
<dbReference type="PANTHER" id="PTHR30005:SF0">
    <property type="entry name" value="RETROGRADE REGULATION PROTEIN 2"/>
    <property type="match status" value="1"/>
</dbReference>
<dbReference type="EMBL" id="CP112932">
    <property type="protein sequence ID" value="WPY00765.1"/>
    <property type="molecule type" value="Genomic_DNA"/>
</dbReference>
<dbReference type="Gene3D" id="3.30.420.40">
    <property type="match status" value="1"/>
</dbReference>
<evidence type="ECO:0000313" key="3">
    <source>
        <dbReference type="Proteomes" id="UP001326613"/>
    </source>
</evidence>
<feature type="domain" description="Ppx/GppA phosphatase N-terminal" evidence="1">
    <location>
        <begin position="47"/>
        <end position="279"/>
    </location>
</feature>
<dbReference type="RefSeq" id="WP_323738808.1">
    <property type="nucleotide sequence ID" value="NZ_CP112932.1"/>
</dbReference>
<dbReference type="Proteomes" id="UP001326613">
    <property type="component" value="Chromosome"/>
</dbReference>